<proteinExistence type="predicted"/>
<organism evidence="1 2">
    <name type="scientific">uncultured phage cr123_1</name>
    <dbReference type="NCBI Taxonomy" id="2986401"/>
    <lineage>
        <taxon>Viruses</taxon>
        <taxon>Duplodnaviria</taxon>
        <taxon>Heunggongvirae</taxon>
        <taxon>Uroviricota</taxon>
        <taxon>Caudoviricetes</taxon>
        <taxon>Crassvirales</taxon>
        <taxon>Intestiviridae</taxon>
        <taxon>Crudevirinae</taxon>
        <taxon>Delmidovirus</taxon>
        <taxon>Delmidovirus copri</taxon>
    </lineage>
</organism>
<keyword evidence="2" id="KW-1185">Reference proteome</keyword>
<dbReference type="GeneID" id="75691331"/>
<gene>
    <name evidence="1" type="primary">gp_15311</name>
</gene>
<dbReference type="KEGG" id="vg:75691331"/>
<dbReference type="RefSeq" id="YP_010358782.1">
    <property type="nucleotide sequence ID" value="NC_062766.1"/>
</dbReference>
<protein>
    <submittedName>
        <fullName evidence="1">Uncharacterized protein</fullName>
    </submittedName>
</protein>
<dbReference type="Proteomes" id="UP000827429">
    <property type="component" value="Segment"/>
</dbReference>
<evidence type="ECO:0000313" key="1">
    <source>
        <dbReference type="EMBL" id="QWM89210.1"/>
    </source>
</evidence>
<accession>A0AAE7S047</accession>
<sequence>MINYTNPDRERFVNIAAMALFNVPANEEVTVVDIIDKLRSHYQIIVAADYYPNICCYYPYIRTTQYVPKRISNKALVNHLAEMKPNICVIPFDTFGKCISHAIFLAFAYLVYTKINDDALLNKILDNNANDIYVVKHFMNVDIIPIKNFITSVLTHVDLQQAINVYLK</sequence>
<dbReference type="EMBL" id="MZ130476">
    <property type="protein sequence ID" value="QWM89210.1"/>
    <property type="molecule type" value="Genomic_DNA"/>
</dbReference>
<name>A0AAE7S047_9CAUD</name>
<reference evidence="1 2" key="1">
    <citation type="submission" date="2021-04" db="EMBL/GenBank/DDBJ databases">
        <authorList>
            <person name="Shkoporov A.N."/>
            <person name="Stockdale S.R."/>
            <person name="Guerin E."/>
            <person name="Ross R.P."/>
            <person name="Hill C."/>
        </authorList>
    </citation>
    <scope>NUCLEOTIDE SEQUENCE [LARGE SCALE GENOMIC DNA]</scope>
    <source>
        <strain evidence="2">cr123_1</strain>
    </source>
</reference>
<evidence type="ECO:0000313" key="2">
    <source>
        <dbReference type="Proteomes" id="UP000827429"/>
    </source>
</evidence>